<proteinExistence type="predicted"/>
<feature type="transmembrane region" description="Helical" evidence="1">
    <location>
        <begin position="37"/>
        <end position="57"/>
    </location>
</feature>
<dbReference type="AlphaFoldDB" id="L0IC92"/>
<dbReference type="eggNOG" id="arCOG08126">
    <property type="taxonomic scope" value="Archaea"/>
</dbReference>
<dbReference type="HOGENOM" id="CLU_2216994_0_0_2"/>
<feature type="transmembrane region" description="Helical" evidence="1">
    <location>
        <begin position="84"/>
        <end position="104"/>
    </location>
</feature>
<sequence>MDEWVLRGFLSVFAVQLLGAVLVYFDAHRQNVKQPVVYMSFVLTPIIGLIIGFGYLFGRKSLPRWPENETPAQSENRTQMKTEIAYFLGILVLFASIGIVRTVYLS</sequence>
<reference evidence="2" key="1">
    <citation type="submission" date="2011-09" db="EMBL/GenBank/DDBJ databases">
        <title>Complete sequence of Halovivax ruber XH-70.</title>
        <authorList>
            <consortium name="US DOE Joint Genome Institute"/>
            <person name="Lucas S."/>
            <person name="Han J."/>
            <person name="Lapidus A."/>
            <person name="Cheng J.-F."/>
            <person name="Goodwin L."/>
            <person name="Pitluck S."/>
            <person name="Peters L."/>
            <person name="Mikhailova N."/>
            <person name="Davenport K."/>
            <person name="Detter J.C."/>
            <person name="Han C."/>
            <person name="Tapia R."/>
            <person name="Land M."/>
            <person name="Hauser L."/>
            <person name="Kyrpides N."/>
            <person name="Ivanova N."/>
            <person name="Pagani I."/>
            <person name="Sproer C."/>
            <person name="Anderson I."/>
            <person name="Woyke T."/>
        </authorList>
    </citation>
    <scope>NUCLEOTIDE SEQUENCE</scope>
    <source>
        <strain evidence="2">XH-70</strain>
    </source>
</reference>
<name>L0IC92_HALRX</name>
<keyword evidence="1" id="KW-0472">Membrane</keyword>
<protein>
    <submittedName>
        <fullName evidence="2">Uncharacterized protein</fullName>
    </submittedName>
</protein>
<accession>L0IC92</accession>
<keyword evidence="1" id="KW-0812">Transmembrane</keyword>
<evidence type="ECO:0000313" key="3">
    <source>
        <dbReference type="Proteomes" id="UP000010846"/>
    </source>
</evidence>
<keyword evidence="3" id="KW-1185">Reference proteome</keyword>
<evidence type="ECO:0000313" key="2">
    <source>
        <dbReference type="EMBL" id="AGB16443.1"/>
    </source>
</evidence>
<organism evidence="2 3">
    <name type="scientific">Halovivax ruber (strain DSM 18193 / JCM 13892 / XH-70)</name>
    <dbReference type="NCBI Taxonomy" id="797302"/>
    <lineage>
        <taxon>Archaea</taxon>
        <taxon>Methanobacteriati</taxon>
        <taxon>Methanobacteriota</taxon>
        <taxon>Stenosarchaea group</taxon>
        <taxon>Halobacteria</taxon>
        <taxon>Halobacteriales</taxon>
        <taxon>Natrialbaceae</taxon>
        <taxon>Halovivax</taxon>
    </lineage>
</organism>
<evidence type="ECO:0000256" key="1">
    <source>
        <dbReference type="SAM" id="Phobius"/>
    </source>
</evidence>
<dbReference type="KEGG" id="hru:Halru_1844"/>
<dbReference type="Proteomes" id="UP000010846">
    <property type="component" value="Chromosome"/>
</dbReference>
<feature type="transmembrane region" description="Helical" evidence="1">
    <location>
        <begin position="6"/>
        <end position="25"/>
    </location>
</feature>
<gene>
    <name evidence="2" type="ordered locus">Halru_1844</name>
</gene>
<dbReference type="EMBL" id="CP003050">
    <property type="protein sequence ID" value="AGB16443.1"/>
    <property type="molecule type" value="Genomic_DNA"/>
</dbReference>
<keyword evidence="1" id="KW-1133">Transmembrane helix</keyword>